<evidence type="ECO:0000313" key="12">
    <source>
        <dbReference type="Proteomes" id="UP000433382"/>
    </source>
</evidence>
<evidence type="ECO:0000313" key="13">
    <source>
        <dbReference type="Proteomes" id="UP000437431"/>
    </source>
</evidence>
<dbReference type="OMA" id="LESPCMI"/>
<evidence type="ECO:0000313" key="6">
    <source>
        <dbReference type="EMBL" id="RGM47695.1"/>
    </source>
</evidence>
<dbReference type="EMBL" id="QRKA01000032">
    <property type="protein sequence ID" value="RHH74766.1"/>
    <property type="molecule type" value="Genomic_DNA"/>
</dbReference>
<evidence type="ECO:0000313" key="14">
    <source>
        <dbReference type="Proteomes" id="UP000462015"/>
    </source>
</evidence>
<accession>A0A396BBR9</accession>
<organism evidence="6 9">
    <name type="scientific">Phocaeicola vulgatus</name>
    <name type="common">Bacteroides vulgatus</name>
    <dbReference type="NCBI Taxonomy" id="821"/>
    <lineage>
        <taxon>Bacteria</taxon>
        <taxon>Pseudomonadati</taxon>
        <taxon>Bacteroidota</taxon>
        <taxon>Bacteroidia</taxon>
        <taxon>Bacteroidales</taxon>
        <taxon>Bacteroidaceae</taxon>
        <taxon>Phocaeicola</taxon>
    </lineage>
</organism>
<feature type="transmembrane region" description="Helical" evidence="1">
    <location>
        <begin position="98"/>
        <end position="117"/>
    </location>
</feature>
<evidence type="ECO:0000313" key="15">
    <source>
        <dbReference type="Proteomes" id="UP000462885"/>
    </source>
</evidence>
<reference evidence="9 10" key="1">
    <citation type="submission" date="2018-08" db="EMBL/GenBank/DDBJ databases">
        <title>A genome reference for cultivated species of the human gut microbiota.</title>
        <authorList>
            <person name="Zou Y."/>
            <person name="Xue W."/>
            <person name="Luo G."/>
        </authorList>
    </citation>
    <scope>NUCLEOTIDE SEQUENCE [LARGE SCALE GENOMIC DNA]</scope>
    <source>
        <strain evidence="7 11">AF12-25</strain>
        <strain evidence="8 10">AM16-6</strain>
        <strain evidence="6 9">OM08-13BH</strain>
    </source>
</reference>
<dbReference type="EMBL" id="WDAY01000043">
    <property type="protein sequence ID" value="KAB6557840.1"/>
    <property type="molecule type" value="Genomic_DNA"/>
</dbReference>
<dbReference type="EMBL" id="WCZM01000056">
    <property type="protein sequence ID" value="KAB3562111.1"/>
    <property type="molecule type" value="Genomic_DNA"/>
</dbReference>
<evidence type="ECO:0000313" key="8">
    <source>
        <dbReference type="EMBL" id="RHH74766.1"/>
    </source>
</evidence>
<feature type="transmembrane region" description="Helical" evidence="1">
    <location>
        <begin position="71"/>
        <end position="92"/>
    </location>
</feature>
<proteinExistence type="predicted"/>
<evidence type="ECO:0000256" key="1">
    <source>
        <dbReference type="SAM" id="Phobius"/>
    </source>
</evidence>
<evidence type="ECO:0008006" key="16">
    <source>
        <dbReference type="Google" id="ProtNLM"/>
    </source>
</evidence>
<evidence type="ECO:0000313" key="2">
    <source>
        <dbReference type="EMBL" id="KAB3562111.1"/>
    </source>
</evidence>
<evidence type="ECO:0000313" key="4">
    <source>
        <dbReference type="EMBL" id="KAB6557840.1"/>
    </source>
</evidence>
<dbReference type="Proteomes" id="UP000261003">
    <property type="component" value="Unassembled WGS sequence"/>
</dbReference>
<dbReference type="EMBL" id="QSTG01000002">
    <property type="protein sequence ID" value="RGM47695.1"/>
    <property type="molecule type" value="Genomic_DNA"/>
</dbReference>
<dbReference type="Proteomes" id="UP000437431">
    <property type="component" value="Unassembled WGS sequence"/>
</dbReference>
<gene>
    <name evidence="8" type="ORF">DW193_18130</name>
    <name evidence="7" type="ORF">DWV70_06875</name>
    <name evidence="6" type="ORF">DXC16_01995</name>
    <name evidence="3" type="ORF">F9Z94_23360</name>
    <name evidence="2" type="ORF">GAY01_22630</name>
    <name evidence="5" type="ORF">GAY12_15450</name>
    <name evidence="4" type="ORF">GAY79_16765</name>
</gene>
<keyword evidence="1" id="KW-0472">Membrane</keyword>
<sequence length="161" mass="18532">MGQYHRQGEQGHAKGRIRRTGLVCRLCIAGRSRGVRRKECHFRYQPVDMRYRIRKGLESPCMIRGLLSGDYWIFVGCCSAAFVLFFLGIRAGISAGNWNLPVLVLVISLPTLPLLLYKLKRKARPQKFKETGKEINISNLDINRVLTKKEHNEIRRGIQHT</sequence>
<dbReference type="AlphaFoldDB" id="A0A396BBR9"/>
<evidence type="ECO:0000313" key="11">
    <source>
        <dbReference type="Proteomes" id="UP000285469"/>
    </source>
</evidence>
<protein>
    <recommendedName>
        <fullName evidence="16">Transmembrane protein</fullName>
    </recommendedName>
</protein>
<keyword evidence="1" id="KW-1133">Transmembrane helix</keyword>
<dbReference type="EMBL" id="QSAI01000010">
    <property type="protein sequence ID" value="RGW48704.1"/>
    <property type="molecule type" value="Genomic_DNA"/>
</dbReference>
<name>A0A396BBR9_PHOVU</name>
<reference evidence="12 13" key="2">
    <citation type="journal article" date="2019" name="Nat. Med.">
        <title>A library of human gut bacterial isolates paired with longitudinal multiomics data enables mechanistic microbiome research.</title>
        <authorList>
            <person name="Poyet M."/>
            <person name="Groussin M."/>
            <person name="Gibbons S.M."/>
            <person name="Avila-Pacheco J."/>
            <person name="Jiang X."/>
            <person name="Kearney S.M."/>
            <person name="Perrotta A.R."/>
            <person name="Berdy B."/>
            <person name="Zhao S."/>
            <person name="Lieberman T.D."/>
            <person name="Swanson P.K."/>
            <person name="Smith M."/>
            <person name="Roesemann S."/>
            <person name="Alexander J.E."/>
            <person name="Rich S.A."/>
            <person name="Livny J."/>
            <person name="Vlamakis H."/>
            <person name="Clish C."/>
            <person name="Bullock K."/>
            <person name="Deik A."/>
            <person name="Scott J."/>
            <person name="Pierce K.A."/>
            <person name="Xavier R.J."/>
            <person name="Alm E.J."/>
        </authorList>
    </citation>
    <scope>NUCLEOTIDE SEQUENCE [LARGE SCALE GENOMIC DNA]</scope>
    <source>
        <strain evidence="4 13">BIOML-A111</strain>
        <strain evidence="2 12">BIOML-A73</strain>
        <strain evidence="5 14">BIOML-A98</strain>
    </source>
</reference>
<dbReference type="Proteomes" id="UP000462015">
    <property type="component" value="Unassembled WGS sequence"/>
</dbReference>
<comment type="caution">
    <text evidence="6">The sequence shown here is derived from an EMBL/GenBank/DDBJ whole genome shotgun (WGS) entry which is preliminary data.</text>
</comment>
<dbReference type="Proteomes" id="UP000283713">
    <property type="component" value="Unassembled WGS sequence"/>
</dbReference>
<evidence type="ECO:0000313" key="5">
    <source>
        <dbReference type="EMBL" id="KAB6632849.1"/>
    </source>
</evidence>
<evidence type="ECO:0000313" key="3">
    <source>
        <dbReference type="EMBL" id="KAB5427541.1"/>
    </source>
</evidence>
<dbReference type="Proteomes" id="UP000462885">
    <property type="component" value="Unassembled WGS sequence"/>
</dbReference>
<evidence type="ECO:0000313" key="9">
    <source>
        <dbReference type="Proteomes" id="UP000261003"/>
    </source>
</evidence>
<dbReference type="EMBL" id="WCIF01000086">
    <property type="protein sequence ID" value="KAB5427541.1"/>
    <property type="molecule type" value="Genomic_DNA"/>
</dbReference>
<keyword evidence="1" id="KW-0812">Transmembrane</keyword>
<dbReference type="EMBL" id="WDAL01000032">
    <property type="protein sequence ID" value="KAB6632849.1"/>
    <property type="molecule type" value="Genomic_DNA"/>
</dbReference>
<dbReference type="Proteomes" id="UP000285469">
    <property type="component" value="Unassembled WGS sequence"/>
</dbReference>
<reference evidence="3 15" key="3">
    <citation type="submission" date="2019-10" db="EMBL/GenBank/DDBJ databases">
        <title>Genome Sequence and Assembly of iSURF_14.</title>
        <authorList>
            <person name="Wucher B.R."/>
            <person name="Ruoff K.L."/>
            <person name="Price C.E."/>
            <person name="Valls R.R."/>
            <person name="O'Toole G.A."/>
        </authorList>
    </citation>
    <scope>NUCLEOTIDE SEQUENCE [LARGE SCALE GENOMIC DNA]</scope>
    <source>
        <strain evidence="3 15">ANK132K_3B</strain>
    </source>
</reference>
<evidence type="ECO:0000313" key="10">
    <source>
        <dbReference type="Proteomes" id="UP000283713"/>
    </source>
</evidence>
<evidence type="ECO:0000313" key="7">
    <source>
        <dbReference type="EMBL" id="RGW48704.1"/>
    </source>
</evidence>
<dbReference type="Proteomes" id="UP000433382">
    <property type="component" value="Unassembled WGS sequence"/>
</dbReference>